<feature type="compositionally biased region" description="Basic and acidic residues" evidence="2">
    <location>
        <begin position="197"/>
        <end position="229"/>
    </location>
</feature>
<evidence type="ECO:0000256" key="1">
    <source>
        <dbReference type="SAM" id="Coils"/>
    </source>
</evidence>
<keyword evidence="1" id="KW-0175">Coiled coil</keyword>
<dbReference type="OrthoDB" id="3364649at2759"/>
<dbReference type="Proteomes" id="UP000053599">
    <property type="component" value="Unassembled WGS sequence"/>
</dbReference>
<feature type="compositionally biased region" description="Polar residues" evidence="2">
    <location>
        <begin position="118"/>
        <end position="127"/>
    </location>
</feature>
<feature type="compositionally biased region" description="Basic and acidic residues" evidence="2">
    <location>
        <begin position="552"/>
        <end position="561"/>
    </location>
</feature>
<dbReference type="GO" id="GO:0007059">
    <property type="term" value="P:chromosome segregation"/>
    <property type="evidence" value="ECO:0007669"/>
    <property type="project" value="InterPro"/>
</dbReference>
<feature type="compositionally biased region" description="Basic and acidic residues" evidence="2">
    <location>
        <begin position="89"/>
        <end position="98"/>
    </location>
</feature>
<proteinExistence type="predicted"/>
<evidence type="ECO:0000256" key="2">
    <source>
        <dbReference type="SAM" id="MobiDB-lite"/>
    </source>
</evidence>
<feature type="region of interest" description="Disordered" evidence="2">
    <location>
        <begin position="552"/>
        <end position="584"/>
    </location>
</feature>
<dbReference type="GO" id="GO:0051301">
    <property type="term" value="P:cell division"/>
    <property type="evidence" value="ECO:0007669"/>
    <property type="project" value="InterPro"/>
</dbReference>
<reference evidence="3 4" key="1">
    <citation type="submission" date="2015-01" db="EMBL/GenBank/DDBJ databases">
        <title>The Genome Sequence of Exophiala sideris CBS121828.</title>
        <authorList>
            <consortium name="The Broad Institute Genomics Platform"/>
            <person name="Cuomo C."/>
            <person name="de Hoog S."/>
            <person name="Gorbushina A."/>
            <person name="Stielow B."/>
            <person name="Teixiera M."/>
            <person name="Abouelleil A."/>
            <person name="Chapman S.B."/>
            <person name="Priest M."/>
            <person name="Young S.K."/>
            <person name="Wortman J."/>
            <person name="Nusbaum C."/>
            <person name="Birren B."/>
        </authorList>
    </citation>
    <scope>NUCLEOTIDE SEQUENCE [LARGE SCALE GENOMIC DNA]</scope>
    <source>
        <strain evidence="3 4">CBS 121828</strain>
    </source>
</reference>
<dbReference type="HOGENOM" id="CLU_021697_0_0_1"/>
<organism evidence="3 4">
    <name type="scientific">Exophiala sideris</name>
    <dbReference type="NCBI Taxonomy" id="1016849"/>
    <lineage>
        <taxon>Eukaryota</taxon>
        <taxon>Fungi</taxon>
        <taxon>Dikarya</taxon>
        <taxon>Ascomycota</taxon>
        <taxon>Pezizomycotina</taxon>
        <taxon>Eurotiomycetes</taxon>
        <taxon>Chaetothyriomycetidae</taxon>
        <taxon>Chaetothyriales</taxon>
        <taxon>Herpotrichiellaceae</taxon>
        <taxon>Exophiala</taxon>
    </lineage>
</organism>
<dbReference type="PANTHER" id="PTHR14778:SF2">
    <property type="entry name" value="KINETOCHORE-ASSOCIATED PROTEIN DSN1 HOMOLOG"/>
    <property type="match status" value="1"/>
</dbReference>
<feature type="compositionally biased region" description="Basic and acidic residues" evidence="2">
    <location>
        <begin position="20"/>
        <end position="35"/>
    </location>
</feature>
<dbReference type="STRING" id="1016849.A0A0D1Y6A5"/>
<evidence type="ECO:0000313" key="3">
    <source>
        <dbReference type="EMBL" id="KIV78407.1"/>
    </source>
</evidence>
<evidence type="ECO:0008006" key="5">
    <source>
        <dbReference type="Google" id="ProtNLM"/>
    </source>
</evidence>
<protein>
    <recommendedName>
        <fullName evidence="5">Kinetochore protein mis13</fullName>
    </recommendedName>
</protein>
<feature type="compositionally biased region" description="Polar residues" evidence="2">
    <location>
        <begin position="51"/>
        <end position="67"/>
    </location>
</feature>
<name>A0A0D1Y6A5_9EURO</name>
<dbReference type="GO" id="GO:0000444">
    <property type="term" value="C:MIS12/MIND type complex"/>
    <property type="evidence" value="ECO:0007669"/>
    <property type="project" value="InterPro"/>
</dbReference>
<accession>A0A0D1Y6A5</accession>
<feature type="coiled-coil region" evidence="1">
    <location>
        <begin position="424"/>
        <end position="451"/>
    </location>
</feature>
<evidence type="ECO:0000313" key="4">
    <source>
        <dbReference type="Proteomes" id="UP000053599"/>
    </source>
</evidence>
<sequence>MTALVARQPLHPLPMSSAQRPDRRLSARHQEKDDAPGYSAGAQVKRGSKKVASTTDTVRIPTKQESNGQKRRMVYDEEDDGFLFKRVKTSKEEVKLPVEEDNGGQRPKQKQKPVHPVEQQTEPTQGRNVPDGKIEHKSQPKKSKKRLSFSTPNPKEAGPVRRSKRLSKDYEEQDDTSTPTRITEDPERRSAHKKQTKERFKEQPDKQTRNQTNEESKEQTKEPTKEPRIQRQRSQGPSVAEPPQASPRKLTGVSPSRSPKEDPKETEPTQHEDRSATKIALPFADTPVIKRNKAMREGKSGKGERRSSLGTRGRRASSLIESGSSNALPHIEVEIPDFYKHIESEGLPEPRRMKQLLTWCATRAIDEKPVGTDFEDASARSAARVIQEELLKDLANKSELSDWFNREDSPVLRKPLPQRQNPRNVQNTEKIAELEEQIKRFRAEKEALEGLLRPPNVVRSEQLETTVLWEDNLQVLDSSLLSKTDAAALDNAQENSTSSDAISHRLNALYDSLGPTIDKFADGLHTIGQYRTVADDVASTALAICAEKLDRREKEGRKRALPEVQGSPPKDLGSVLRGLSRAER</sequence>
<gene>
    <name evidence="3" type="ORF">PV11_10129</name>
</gene>
<feature type="compositionally biased region" description="Basic and acidic residues" evidence="2">
    <location>
        <begin position="294"/>
        <end position="307"/>
    </location>
</feature>
<dbReference type="PANTHER" id="PTHR14778">
    <property type="entry name" value="KINETOCHORE-ASSOCIATED PROTEIN DSN1 HOMOLOG"/>
    <property type="match status" value="1"/>
</dbReference>
<feature type="region of interest" description="Disordered" evidence="2">
    <location>
        <begin position="1"/>
        <end position="323"/>
    </location>
</feature>
<dbReference type="EMBL" id="KN846954">
    <property type="protein sequence ID" value="KIV78407.1"/>
    <property type="molecule type" value="Genomic_DNA"/>
</dbReference>
<dbReference type="Pfam" id="PF08202">
    <property type="entry name" value="MIS13"/>
    <property type="match status" value="1"/>
</dbReference>
<dbReference type="InterPro" id="IPR013218">
    <property type="entry name" value="Dsn1/Mis13"/>
</dbReference>
<dbReference type="AlphaFoldDB" id="A0A0D1Y6A5"/>
<feature type="compositionally biased region" description="Basic and acidic residues" evidence="2">
    <location>
        <begin position="258"/>
        <end position="276"/>
    </location>
</feature>